<dbReference type="InterPro" id="IPR004358">
    <property type="entry name" value="Sig_transdc_His_kin-like_C"/>
</dbReference>
<dbReference type="PROSITE" id="PS50113">
    <property type="entry name" value="PAC"/>
    <property type="match status" value="2"/>
</dbReference>
<evidence type="ECO:0000256" key="3">
    <source>
        <dbReference type="ARBA" id="ARBA00022553"/>
    </source>
</evidence>
<dbReference type="EC" id="2.7.13.3" evidence="2"/>
<dbReference type="InterPro" id="IPR035965">
    <property type="entry name" value="PAS-like_dom_sf"/>
</dbReference>
<keyword evidence="3" id="KW-0597">Phosphoprotein</keyword>
<feature type="domain" description="PAS" evidence="7">
    <location>
        <begin position="504"/>
        <end position="575"/>
    </location>
</feature>
<comment type="caution">
    <text evidence="9">The sequence shown here is derived from an EMBL/GenBank/DDBJ whole genome shotgun (WGS) entry which is preliminary data.</text>
</comment>
<keyword evidence="10" id="KW-1185">Reference proteome</keyword>
<dbReference type="SUPFAM" id="SSF55874">
    <property type="entry name" value="ATPase domain of HSP90 chaperone/DNA topoisomerase II/histidine kinase"/>
    <property type="match status" value="1"/>
</dbReference>
<dbReference type="AlphaFoldDB" id="A0A3M9MUP3"/>
<dbReference type="InterPro" id="IPR036890">
    <property type="entry name" value="HATPase_C_sf"/>
</dbReference>
<dbReference type="Pfam" id="PF08447">
    <property type="entry name" value="PAS_3"/>
    <property type="match status" value="1"/>
</dbReference>
<dbReference type="RefSeq" id="WP_123126302.1">
    <property type="nucleotide sequence ID" value="NZ_RJJD01000003.1"/>
</dbReference>
<feature type="domain" description="PAC" evidence="8">
    <location>
        <begin position="576"/>
        <end position="630"/>
    </location>
</feature>
<feature type="domain" description="PAS" evidence="7">
    <location>
        <begin position="136"/>
        <end position="206"/>
    </location>
</feature>
<dbReference type="OrthoDB" id="9766459at2"/>
<dbReference type="CDD" id="cd00130">
    <property type="entry name" value="PAS"/>
    <property type="match status" value="5"/>
</dbReference>
<evidence type="ECO:0000256" key="5">
    <source>
        <dbReference type="ARBA" id="ARBA00022777"/>
    </source>
</evidence>
<dbReference type="Pfam" id="PF13188">
    <property type="entry name" value="PAS_8"/>
    <property type="match status" value="1"/>
</dbReference>
<reference evidence="9 10" key="1">
    <citation type="submission" date="2018-11" db="EMBL/GenBank/DDBJ databases">
        <title>Rufibacter latericius sp. nov., isolated from water in Baiyang Lake.</title>
        <authorList>
            <person name="Yang Y."/>
        </authorList>
    </citation>
    <scope>NUCLEOTIDE SEQUENCE [LARGE SCALE GENOMIC DNA]</scope>
    <source>
        <strain evidence="9 10">R-22-1c-1</strain>
    </source>
</reference>
<protein>
    <recommendedName>
        <fullName evidence="2">histidine kinase</fullName>
        <ecNumber evidence="2">2.7.13.3</ecNumber>
    </recommendedName>
</protein>
<dbReference type="GO" id="GO:0000155">
    <property type="term" value="F:phosphorelay sensor kinase activity"/>
    <property type="evidence" value="ECO:0007669"/>
    <property type="project" value="InterPro"/>
</dbReference>
<dbReference type="SUPFAM" id="SSF55785">
    <property type="entry name" value="PYP-like sensor domain (PAS domain)"/>
    <property type="match status" value="5"/>
</dbReference>
<gene>
    <name evidence="9" type="ORF">EFB08_07430</name>
</gene>
<dbReference type="NCBIfam" id="TIGR00229">
    <property type="entry name" value="sensory_box"/>
    <property type="match status" value="5"/>
</dbReference>
<organism evidence="9 10">
    <name type="scientific">Rufibacter latericius</name>
    <dbReference type="NCBI Taxonomy" id="2487040"/>
    <lineage>
        <taxon>Bacteria</taxon>
        <taxon>Pseudomonadati</taxon>
        <taxon>Bacteroidota</taxon>
        <taxon>Cytophagia</taxon>
        <taxon>Cytophagales</taxon>
        <taxon>Hymenobacteraceae</taxon>
        <taxon>Rufibacter</taxon>
    </lineage>
</organism>
<dbReference type="InterPro" id="IPR013655">
    <property type="entry name" value="PAS_fold_3"/>
</dbReference>
<dbReference type="SUPFAM" id="SSF47384">
    <property type="entry name" value="Homodimeric domain of signal transducing histidine kinase"/>
    <property type="match status" value="1"/>
</dbReference>
<name>A0A3M9MUP3_9BACT</name>
<accession>A0A3M9MUP3</accession>
<dbReference type="InterPro" id="IPR036097">
    <property type="entry name" value="HisK_dim/P_sf"/>
</dbReference>
<feature type="domain" description="Histidine kinase" evidence="6">
    <location>
        <begin position="648"/>
        <end position="864"/>
    </location>
</feature>
<evidence type="ECO:0000313" key="10">
    <source>
        <dbReference type="Proteomes" id="UP000272117"/>
    </source>
</evidence>
<proteinExistence type="predicted"/>
<evidence type="ECO:0000256" key="1">
    <source>
        <dbReference type="ARBA" id="ARBA00000085"/>
    </source>
</evidence>
<dbReference type="InterPro" id="IPR052162">
    <property type="entry name" value="Sensor_kinase/Photoreceptor"/>
</dbReference>
<keyword evidence="5" id="KW-0418">Kinase</keyword>
<dbReference type="SMART" id="SM00091">
    <property type="entry name" value="PAS"/>
    <property type="match status" value="5"/>
</dbReference>
<dbReference type="PRINTS" id="PR00344">
    <property type="entry name" value="BCTRLSENSOR"/>
</dbReference>
<dbReference type="InterPro" id="IPR013656">
    <property type="entry name" value="PAS_4"/>
</dbReference>
<dbReference type="PROSITE" id="PS50112">
    <property type="entry name" value="PAS"/>
    <property type="match status" value="5"/>
</dbReference>
<dbReference type="PROSITE" id="PS50109">
    <property type="entry name" value="HIS_KIN"/>
    <property type="match status" value="1"/>
</dbReference>
<dbReference type="InterPro" id="IPR003594">
    <property type="entry name" value="HATPase_dom"/>
</dbReference>
<dbReference type="Gene3D" id="3.30.450.20">
    <property type="entry name" value="PAS domain"/>
    <property type="match status" value="5"/>
</dbReference>
<feature type="domain" description="PAS" evidence="7">
    <location>
        <begin position="391"/>
        <end position="461"/>
    </location>
</feature>
<dbReference type="Pfam" id="PF02518">
    <property type="entry name" value="HATPase_c"/>
    <property type="match status" value="1"/>
</dbReference>
<feature type="domain" description="PAS" evidence="7">
    <location>
        <begin position="14"/>
        <end position="84"/>
    </location>
</feature>
<dbReference type="Proteomes" id="UP000272117">
    <property type="component" value="Unassembled WGS sequence"/>
</dbReference>
<dbReference type="InterPro" id="IPR001610">
    <property type="entry name" value="PAC"/>
</dbReference>
<dbReference type="InterPro" id="IPR005467">
    <property type="entry name" value="His_kinase_dom"/>
</dbReference>
<feature type="domain" description="PAS" evidence="7">
    <location>
        <begin position="261"/>
        <end position="331"/>
    </location>
</feature>
<evidence type="ECO:0000256" key="2">
    <source>
        <dbReference type="ARBA" id="ARBA00012438"/>
    </source>
</evidence>
<keyword evidence="4" id="KW-0808">Transferase</keyword>
<evidence type="ECO:0000259" key="7">
    <source>
        <dbReference type="PROSITE" id="PS50112"/>
    </source>
</evidence>
<evidence type="ECO:0000313" key="9">
    <source>
        <dbReference type="EMBL" id="RNI29242.1"/>
    </source>
</evidence>
<dbReference type="EMBL" id="RJJD01000003">
    <property type="protein sequence ID" value="RNI29242.1"/>
    <property type="molecule type" value="Genomic_DNA"/>
</dbReference>
<sequence length="869" mass="99367">MKFKKVGSTEEQWNRRIIEKVTSFTSDLLCAIDEEGRFIYVSSTSEQALGYKVEELLQEKFIDFVAPQDKTSTLEVVRNVMDGVPAKNFLCHYLHLNGTEIPISWSAVWSEKDRVLYCLGRNGADQKEAQQKLLEKDEWHSTVVRYGSDMIGLLSESGEYLYVEGAVTRLLQYEPWQLVGCNVFDLIHPDEVDLVKIALEKLLKDEVIQVPDIRFKAANGEWRWIEAIASNQLKNPAVKALVVSSRDITERKLAGLQLEQSERRFRSLFDNNPDLVTFEDRAGKILDANPRFLNYLGFSKEEALTKHFCDFIPPDRLNLCMQHLEDAFQGNIINFDLDIPQEATSVPGEAKSISLNITKIPLEVNGEVIGVHSIAKDVSEVNAAHAIIKKQAETLQTVFESITDAFFMLGRDWRFKLVNSEFERVLQVEKQDCLGKTIWEVFPALINSNFYHFYKKALNTGQSIKFEAFLEESDIWLEVKAFPSDEGLSVYFSDITDRVRAIQEREKLSLVASKISNGVIITDPRGRIEWVNSAFTRNTGYLFEEAKGQQLSTFLEGPESDLTVGQQIEEKLQRANPFNAMVLHYRKNGEKVWISMDFTPIFNEEGVISQHIVIQKDITFRKEAEERQLEMTRDLFRQNRDLQQFTYIVSHNLRAPVANAMGLADFLTKLDKHSEMYDTSLAHLKSSVFKLDTVLRDLNMILSLRDQQDILEREMVSLAEVFDQVRQYFMESLAHHKGELIVDIDPGIRLNTNRAYIYSIFYNLLSNAIKYRSEARVLQVKIQCQPNASGGLRLDFSDNGSGFDMEKAGDNIFKLYKRFHNNKKGRGIGLFLVKTHVESMGGTIEMKSRLNEGTQVEILLPGEVAGVKS</sequence>
<dbReference type="SMART" id="SM00387">
    <property type="entry name" value="HATPase_c"/>
    <property type="match status" value="1"/>
</dbReference>
<dbReference type="PANTHER" id="PTHR43304:SF1">
    <property type="entry name" value="PAC DOMAIN-CONTAINING PROTEIN"/>
    <property type="match status" value="1"/>
</dbReference>
<dbReference type="Gene3D" id="1.10.287.130">
    <property type="match status" value="1"/>
</dbReference>
<evidence type="ECO:0000259" key="6">
    <source>
        <dbReference type="PROSITE" id="PS50109"/>
    </source>
</evidence>
<dbReference type="InterPro" id="IPR000014">
    <property type="entry name" value="PAS"/>
</dbReference>
<evidence type="ECO:0000256" key="4">
    <source>
        <dbReference type="ARBA" id="ARBA00022679"/>
    </source>
</evidence>
<dbReference type="Gene3D" id="3.30.565.10">
    <property type="entry name" value="Histidine kinase-like ATPase, C-terminal domain"/>
    <property type="match status" value="1"/>
</dbReference>
<dbReference type="Pfam" id="PF08448">
    <property type="entry name" value="PAS_4"/>
    <property type="match status" value="1"/>
</dbReference>
<dbReference type="PANTHER" id="PTHR43304">
    <property type="entry name" value="PHYTOCHROME-LIKE PROTEIN CPH1"/>
    <property type="match status" value="1"/>
</dbReference>
<comment type="catalytic activity">
    <reaction evidence="1">
        <text>ATP + protein L-histidine = ADP + protein N-phospho-L-histidine.</text>
        <dbReference type="EC" id="2.7.13.3"/>
    </reaction>
</comment>
<dbReference type="SMART" id="SM00086">
    <property type="entry name" value="PAC"/>
    <property type="match status" value="2"/>
</dbReference>
<dbReference type="Pfam" id="PF13426">
    <property type="entry name" value="PAS_9"/>
    <property type="match status" value="2"/>
</dbReference>
<evidence type="ECO:0000259" key="8">
    <source>
        <dbReference type="PROSITE" id="PS50113"/>
    </source>
</evidence>
<feature type="domain" description="PAC" evidence="8">
    <location>
        <begin position="209"/>
        <end position="260"/>
    </location>
</feature>
<dbReference type="InterPro" id="IPR000700">
    <property type="entry name" value="PAS-assoc_C"/>
</dbReference>